<dbReference type="HOGENOM" id="CLU_197204_0_0_1"/>
<dbReference type="EnsemblMetazoa" id="CapteT125914">
    <property type="protein sequence ID" value="CapteP125914"/>
    <property type="gene ID" value="CapteG125914"/>
</dbReference>
<dbReference type="OrthoDB" id="6151672at2759"/>
<evidence type="ECO:0000313" key="3">
    <source>
        <dbReference type="Proteomes" id="UP000014760"/>
    </source>
</evidence>
<evidence type="ECO:0000313" key="1">
    <source>
        <dbReference type="EMBL" id="ELT99783.1"/>
    </source>
</evidence>
<dbReference type="AlphaFoldDB" id="R7U0R5"/>
<accession>R7U0R5</accession>
<reference evidence="2" key="3">
    <citation type="submission" date="2015-06" db="UniProtKB">
        <authorList>
            <consortium name="EnsemblMetazoa"/>
        </authorList>
    </citation>
    <scope>IDENTIFICATION</scope>
</reference>
<dbReference type="EMBL" id="KB306476">
    <property type="protein sequence ID" value="ELT99783.1"/>
    <property type="molecule type" value="Genomic_DNA"/>
</dbReference>
<proteinExistence type="predicted"/>
<dbReference type="EMBL" id="AMQN01026368">
    <property type="status" value="NOT_ANNOTATED_CDS"/>
    <property type="molecule type" value="Genomic_DNA"/>
</dbReference>
<evidence type="ECO:0000313" key="2">
    <source>
        <dbReference type="EnsemblMetazoa" id="CapteP125914"/>
    </source>
</evidence>
<feature type="non-terminal residue" evidence="1">
    <location>
        <position position="1"/>
    </location>
</feature>
<evidence type="ECO:0008006" key="4">
    <source>
        <dbReference type="Google" id="ProtNLM"/>
    </source>
</evidence>
<gene>
    <name evidence="1" type="ORF">CAPTEDRAFT_125914</name>
</gene>
<reference evidence="3" key="1">
    <citation type="submission" date="2012-12" db="EMBL/GenBank/DDBJ databases">
        <authorList>
            <person name="Hellsten U."/>
            <person name="Grimwood J."/>
            <person name="Chapman J.A."/>
            <person name="Shapiro H."/>
            <person name="Aerts A."/>
            <person name="Otillar R.P."/>
            <person name="Terry A.Y."/>
            <person name="Boore J.L."/>
            <person name="Simakov O."/>
            <person name="Marletaz F."/>
            <person name="Cho S.-J."/>
            <person name="Edsinger-Gonzales E."/>
            <person name="Havlak P."/>
            <person name="Kuo D.-H."/>
            <person name="Larsson T."/>
            <person name="Lv J."/>
            <person name="Arendt D."/>
            <person name="Savage R."/>
            <person name="Osoegawa K."/>
            <person name="de Jong P."/>
            <person name="Lindberg D.R."/>
            <person name="Seaver E.C."/>
            <person name="Weisblat D.A."/>
            <person name="Putnam N.H."/>
            <person name="Grigoriev I.V."/>
            <person name="Rokhsar D.S."/>
        </authorList>
    </citation>
    <scope>NUCLEOTIDE SEQUENCE</scope>
    <source>
        <strain evidence="3">I ESC-2004</strain>
    </source>
</reference>
<reference evidence="1 3" key="2">
    <citation type="journal article" date="2013" name="Nature">
        <title>Insights into bilaterian evolution from three spiralian genomes.</title>
        <authorList>
            <person name="Simakov O."/>
            <person name="Marletaz F."/>
            <person name="Cho S.J."/>
            <person name="Edsinger-Gonzales E."/>
            <person name="Havlak P."/>
            <person name="Hellsten U."/>
            <person name="Kuo D.H."/>
            <person name="Larsson T."/>
            <person name="Lv J."/>
            <person name="Arendt D."/>
            <person name="Savage R."/>
            <person name="Osoegawa K."/>
            <person name="de Jong P."/>
            <person name="Grimwood J."/>
            <person name="Chapman J.A."/>
            <person name="Shapiro H."/>
            <person name="Aerts A."/>
            <person name="Otillar R.P."/>
            <person name="Terry A.Y."/>
            <person name="Boore J.L."/>
            <person name="Grigoriev I.V."/>
            <person name="Lindberg D.R."/>
            <person name="Seaver E.C."/>
            <person name="Weisblat D.A."/>
            <person name="Putnam N.H."/>
            <person name="Rokhsar D.S."/>
        </authorList>
    </citation>
    <scope>NUCLEOTIDE SEQUENCE</scope>
    <source>
        <strain evidence="1 3">I ESC-2004</strain>
    </source>
</reference>
<dbReference type="Proteomes" id="UP000014760">
    <property type="component" value="Unassembled WGS sequence"/>
</dbReference>
<sequence length="79" mass="9151">HSTVQCTFVLNETIQYYLNGGNTVHVMLLDASRAFERVEFVKLFTVLCSKGMCPVVARILANMYIMQQFRVRWQTETSD</sequence>
<keyword evidence="3" id="KW-1185">Reference proteome</keyword>
<name>R7U0R5_CAPTE</name>
<organism evidence="1">
    <name type="scientific">Capitella teleta</name>
    <name type="common">Polychaete worm</name>
    <dbReference type="NCBI Taxonomy" id="283909"/>
    <lineage>
        <taxon>Eukaryota</taxon>
        <taxon>Metazoa</taxon>
        <taxon>Spiralia</taxon>
        <taxon>Lophotrochozoa</taxon>
        <taxon>Annelida</taxon>
        <taxon>Polychaeta</taxon>
        <taxon>Sedentaria</taxon>
        <taxon>Scolecida</taxon>
        <taxon>Capitellidae</taxon>
        <taxon>Capitella</taxon>
    </lineage>
</organism>
<protein>
    <recommendedName>
        <fullName evidence="4">Reverse transcriptase domain-containing protein</fullName>
    </recommendedName>
</protein>